<dbReference type="EMBL" id="CP123872">
    <property type="protein sequence ID" value="WND02001.1"/>
    <property type="molecule type" value="Genomic_DNA"/>
</dbReference>
<dbReference type="NCBIfam" id="TIGR01617">
    <property type="entry name" value="arsC_related"/>
    <property type="match status" value="1"/>
</dbReference>
<accession>A0AA52H8D0</accession>
<dbReference type="PANTHER" id="PTHR30041:SF8">
    <property type="entry name" value="PROTEIN YFFB"/>
    <property type="match status" value="1"/>
</dbReference>
<dbReference type="PANTHER" id="PTHR30041">
    <property type="entry name" value="ARSENATE REDUCTASE"/>
    <property type="match status" value="1"/>
</dbReference>
<dbReference type="SUPFAM" id="SSF52833">
    <property type="entry name" value="Thioredoxin-like"/>
    <property type="match status" value="1"/>
</dbReference>
<dbReference type="InterPro" id="IPR006660">
    <property type="entry name" value="Arsenate_reductase-like"/>
</dbReference>
<dbReference type="Pfam" id="PF03960">
    <property type="entry name" value="ArsC"/>
    <property type="match status" value="1"/>
</dbReference>
<keyword evidence="4" id="KW-1185">Reference proteome</keyword>
<comment type="similarity">
    <text evidence="1 2">Belongs to the ArsC family.</text>
</comment>
<evidence type="ECO:0000313" key="4">
    <source>
        <dbReference type="Proteomes" id="UP001268683"/>
    </source>
</evidence>
<protein>
    <submittedName>
        <fullName evidence="3">Spx/MgsR family RNA polymerase-binding regulatory protein</fullName>
    </submittedName>
</protein>
<reference evidence="3" key="1">
    <citation type="submission" date="2023-04" db="EMBL/GenBank/DDBJ databases">
        <title>Complete genome sequence of Temperatibacter marinus.</title>
        <authorList>
            <person name="Rong J.-C."/>
            <person name="Yi M.-L."/>
            <person name="Zhao Q."/>
        </authorList>
    </citation>
    <scope>NUCLEOTIDE SEQUENCE</scope>
    <source>
        <strain evidence="3">NBRC 110045</strain>
    </source>
</reference>
<dbReference type="KEGG" id="tmk:QGN29_10625"/>
<proteinExistence type="inferred from homology"/>
<dbReference type="InterPro" id="IPR006504">
    <property type="entry name" value="Tscrpt_reg_Spx/MgsR"/>
</dbReference>
<dbReference type="Proteomes" id="UP001268683">
    <property type="component" value="Chromosome"/>
</dbReference>
<gene>
    <name evidence="3" type="ORF">QGN29_10625</name>
</gene>
<evidence type="ECO:0000313" key="3">
    <source>
        <dbReference type="EMBL" id="WND02001.1"/>
    </source>
</evidence>
<dbReference type="RefSeq" id="WP_310797836.1">
    <property type="nucleotide sequence ID" value="NZ_CP123872.1"/>
</dbReference>
<dbReference type="AlphaFoldDB" id="A0AA52H8D0"/>
<dbReference type="Gene3D" id="3.40.30.10">
    <property type="entry name" value="Glutaredoxin"/>
    <property type="match status" value="1"/>
</dbReference>
<evidence type="ECO:0000256" key="2">
    <source>
        <dbReference type="PROSITE-ProRule" id="PRU01282"/>
    </source>
</evidence>
<evidence type="ECO:0000256" key="1">
    <source>
        <dbReference type="ARBA" id="ARBA00007198"/>
    </source>
</evidence>
<dbReference type="PROSITE" id="PS51353">
    <property type="entry name" value="ARSC"/>
    <property type="match status" value="1"/>
</dbReference>
<sequence length="119" mass="13599">MITIFGIKNCDTIKKALKWLDSMDAEYKYHDFRKDGVDDELAKTLAEAVDTNLLINKRGTTWRKLDEATKEKVESGCHDTVIGLIKNEPAVVKRPVWAKGNTIFVGFKSEEQERVRTLL</sequence>
<organism evidence="3 4">
    <name type="scientific">Temperatibacter marinus</name>
    <dbReference type="NCBI Taxonomy" id="1456591"/>
    <lineage>
        <taxon>Bacteria</taxon>
        <taxon>Pseudomonadati</taxon>
        <taxon>Pseudomonadota</taxon>
        <taxon>Alphaproteobacteria</taxon>
        <taxon>Kordiimonadales</taxon>
        <taxon>Temperatibacteraceae</taxon>
        <taxon>Temperatibacter</taxon>
    </lineage>
</organism>
<name>A0AA52H8D0_9PROT</name>
<dbReference type="InterPro" id="IPR036249">
    <property type="entry name" value="Thioredoxin-like_sf"/>
</dbReference>